<dbReference type="InterPro" id="IPR009057">
    <property type="entry name" value="Homeodomain-like_sf"/>
</dbReference>
<accession>A0A3L7A3I4</accession>
<dbReference type="SUPFAM" id="SSF46689">
    <property type="entry name" value="Homeodomain-like"/>
    <property type="match status" value="1"/>
</dbReference>
<keyword evidence="3" id="KW-0804">Transcription</keyword>
<keyword evidence="1" id="KW-0805">Transcription regulation</keyword>
<dbReference type="RefSeq" id="WP_121624787.1">
    <property type="nucleotide sequence ID" value="NZ_JACIIW010000010.1"/>
</dbReference>
<dbReference type="InterPro" id="IPR032687">
    <property type="entry name" value="AraC-type_N"/>
</dbReference>
<keyword evidence="2" id="KW-0238">DNA-binding</keyword>
<evidence type="ECO:0000313" key="6">
    <source>
        <dbReference type="Proteomes" id="UP000269692"/>
    </source>
</evidence>
<dbReference type="PANTHER" id="PTHR47894:SF4">
    <property type="entry name" value="HTH-TYPE TRANSCRIPTIONAL REGULATOR GADX"/>
    <property type="match status" value="1"/>
</dbReference>
<dbReference type="Gene3D" id="1.10.10.60">
    <property type="entry name" value="Homeodomain-like"/>
    <property type="match status" value="1"/>
</dbReference>
<dbReference type="AlphaFoldDB" id="A0A3L7A3I4"/>
<gene>
    <name evidence="5" type="ORF">D9R14_18290</name>
</gene>
<dbReference type="GO" id="GO:0003700">
    <property type="term" value="F:DNA-binding transcription factor activity"/>
    <property type="evidence" value="ECO:0007669"/>
    <property type="project" value="InterPro"/>
</dbReference>
<evidence type="ECO:0000256" key="3">
    <source>
        <dbReference type="ARBA" id="ARBA00023163"/>
    </source>
</evidence>
<dbReference type="InterPro" id="IPR020449">
    <property type="entry name" value="Tscrpt_reg_AraC-type_HTH"/>
</dbReference>
<dbReference type="GO" id="GO:0000976">
    <property type="term" value="F:transcription cis-regulatory region binding"/>
    <property type="evidence" value="ECO:0007669"/>
    <property type="project" value="TreeGrafter"/>
</dbReference>
<evidence type="ECO:0000256" key="1">
    <source>
        <dbReference type="ARBA" id="ARBA00023015"/>
    </source>
</evidence>
<dbReference type="PANTHER" id="PTHR47894">
    <property type="entry name" value="HTH-TYPE TRANSCRIPTIONAL REGULATOR GADX"/>
    <property type="match status" value="1"/>
</dbReference>
<dbReference type="Pfam" id="PF12625">
    <property type="entry name" value="Arabinose_bd"/>
    <property type="match status" value="1"/>
</dbReference>
<dbReference type="InterPro" id="IPR018060">
    <property type="entry name" value="HTH_AraC"/>
</dbReference>
<name>A0A3L7A3I4_9HYPH</name>
<organism evidence="5 6">
    <name type="scientific">Xanthobacter tagetidis</name>
    <dbReference type="NCBI Taxonomy" id="60216"/>
    <lineage>
        <taxon>Bacteria</taxon>
        <taxon>Pseudomonadati</taxon>
        <taxon>Pseudomonadota</taxon>
        <taxon>Alphaproteobacteria</taxon>
        <taxon>Hyphomicrobiales</taxon>
        <taxon>Xanthobacteraceae</taxon>
        <taxon>Xanthobacter</taxon>
    </lineage>
</organism>
<dbReference type="SMART" id="SM00342">
    <property type="entry name" value="HTH_ARAC"/>
    <property type="match status" value="1"/>
</dbReference>
<keyword evidence="6" id="KW-1185">Reference proteome</keyword>
<feature type="domain" description="HTH araC/xylS-type" evidence="4">
    <location>
        <begin position="236"/>
        <end position="338"/>
    </location>
</feature>
<dbReference type="OrthoDB" id="8004517at2"/>
<dbReference type="Pfam" id="PF12833">
    <property type="entry name" value="HTH_18"/>
    <property type="match status" value="1"/>
</dbReference>
<dbReference type="GO" id="GO:0005829">
    <property type="term" value="C:cytosol"/>
    <property type="evidence" value="ECO:0007669"/>
    <property type="project" value="TreeGrafter"/>
</dbReference>
<sequence>MWDGNPVRLALLHMLPGIAEERGVALAPLLAQAGLAADARFAGGDLVARAKLCALLRQFARRSAEPAIGLDLAAAADPLRLGAAGWALFSGRTLRECLIALARQMPDLQGGVALRLEERHGMAAWRHSLTDSDPEHARVLNDGVAAFMLRAITQIAGVDPEQTVVHLPHRRAAPVHVYETKLGARVIFGSGDGIALTFDAAWLDRPNLLFGATTPPGDRLEAAAAGPAAGIWDNDAALLAVIHRLVASAAMSGSLSLIDTACSLGVAPRTLQRRLAGLDTSFEMEVDGWRHAQARLHLAGDVLPIGSVARALGYGHASHFIRAFRRWEGRTPLAYRRAAAIDG</sequence>
<dbReference type="PROSITE" id="PS01124">
    <property type="entry name" value="HTH_ARAC_FAMILY_2"/>
    <property type="match status" value="1"/>
</dbReference>
<evidence type="ECO:0000256" key="2">
    <source>
        <dbReference type="ARBA" id="ARBA00023125"/>
    </source>
</evidence>
<reference evidence="5 6" key="1">
    <citation type="submission" date="2018-10" db="EMBL/GenBank/DDBJ databases">
        <title>Xanthobacter tagetidis genome sequencing and assembly.</title>
        <authorList>
            <person name="Maclea K.S."/>
            <person name="Goen A.E."/>
            <person name="Fatima S.A."/>
        </authorList>
    </citation>
    <scope>NUCLEOTIDE SEQUENCE [LARGE SCALE GENOMIC DNA]</scope>
    <source>
        <strain evidence="5 6">ATCC 700314</strain>
    </source>
</reference>
<protein>
    <submittedName>
        <fullName evidence="5">AraC family transcriptional regulator</fullName>
    </submittedName>
</protein>
<dbReference type="Proteomes" id="UP000269692">
    <property type="component" value="Unassembled WGS sequence"/>
</dbReference>
<proteinExistence type="predicted"/>
<comment type="caution">
    <text evidence="5">The sequence shown here is derived from an EMBL/GenBank/DDBJ whole genome shotgun (WGS) entry which is preliminary data.</text>
</comment>
<dbReference type="PRINTS" id="PR00032">
    <property type="entry name" value="HTHARAC"/>
</dbReference>
<evidence type="ECO:0000313" key="5">
    <source>
        <dbReference type="EMBL" id="RLP74625.1"/>
    </source>
</evidence>
<evidence type="ECO:0000259" key="4">
    <source>
        <dbReference type="PROSITE" id="PS01124"/>
    </source>
</evidence>
<dbReference type="EMBL" id="RCTF01000018">
    <property type="protein sequence ID" value="RLP74625.1"/>
    <property type="molecule type" value="Genomic_DNA"/>
</dbReference>